<sequence>MPAQNREPEQKILLKSSKDLMLVREIISDARNAFLIPDQNYEHKDPLTSILIDSANQALLDEDDYTLRYRFELNPETGEFTQGDYNEKSGMKTSNVIGGCTDRIEREREQEPDESKEQAYNAFIKQQRMMGDPARCDNLKFSDLAVGAAYQAARNEVGVAFKHPTDNVMIVFEMCEDIWHSMDSNFNVMQRYVEAEIEPKQVWGEIPARIRDNPENFQEYIYNAMTMFRDHLHKNIPGSSINMKSKAELTKEDIANSHALDKGLLKSLGLSRVFEYAVSILGGQTNLEDALTACHKSIYYHGLDLHREKQNYNIDTLKPRWDRIGHGNGLMISSNDNYMQRQPGMVPVAAYH</sequence>
<accession>A0A2W5A2A4</accession>
<evidence type="ECO:0000313" key="1">
    <source>
        <dbReference type="EMBL" id="PZO88704.1"/>
    </source>
</evidence>
<dbReference type="EMBL" id="QFNK01000010">
    <property type="protein sequence ID" value="PZO88704.1"/>
    <property type="molecule type" value="Genomic_DNA"/>
</dbReference>
<evidence type="ECO:0000313" key="2">
    <source>
        <dbReference type="Proteomes" id="UP000249557"/>
    </source>
</evidence>
<organism evidence="1 2">
    <name type="scientific">Micavibrio aeruginosavorus</name>
    <dbReference type="NCBI Taxonomy" id="349221"/>
    <lineage>
        <taxon>Bacteria</taxon>
        <taxon>Pseudomonadati</taxon>
        <taxon>Bdellovibrionota</taxon>
        <taxon>Bdellovibrionia</taxon>
        <taxon>Bdellovibrionales</taxon>
        <taxon>Pseudobdellovibrionaceae</taxon>
        <taxon>Micavibrio</taxon>
    </lineage>
</organism>
<reference evidence="1 2" key="1">
    <citation type="submission" date="2017-08" db="EMBL/GenBank/DDBJ databases">
        <title>Infants hospitalized years apart are colonized by the same room-sourced microbial strains.</title>
        <authorList>
            <person name="Brooks B."/>
            <person name="Olm M.R."/>
            <person name="Firek B.A."/>
            <person name="Baker R."/>
            <person name="Thomas B.C."/>
            <person name="Morowitz M.J."/>
            <person name="Banfield J.F."/>
        </authorList>
    </citation>
    <scope>NUCLEOTIDE SEQUENCE [LARGE SCALE GENOMIC DNA]</scope>
    <source>
        <strain evidence="1">S2_018_000_R2_104</strain>
    </source>
</reference>
<dbReference type="AlphaFoldDB" id="A0A2W5A2A4"/>
<name>A0A2W5A2A4_9BACT</name>
<protein>
    <submittedName>
        <fullName evidence="1">Uncharacterized protein</fullName>
    </submittedName>
</protein>
<gene>
    <name evidence="1" type="ORF">DI626_01175</name>
</gene>
<dbReference type="Proteomes" id="UP000249557">
    <property type="component" value="Unassembled WGS sequence"/>
</dbReference>
<proteinExistence type="predicted"/>
<comment type="caution">
    <text evidence="1">The sequence shown here is derived from an EMBL/GenBank/DDBJ whole genome shotgun (WGS) entry which is preliminary data.</text>
</comment>